<feature type="non-terminal residue" evidence="2">
    <location>
        <position position="1"/>
    </location>
</feature>
<sequence length="252" mass="28003">KKKKKKANLDIAMNSHTSIKPGELIIPDTIIHHDCKMMEWHNDFDILLPPSSPPLRNNRDLPSCQLPTHGKFVKYLKWLSGQHKERSPEIHHGVLLSGSGIIGQLSQDSTFVHRLLFVPNTSGYNINLTSSGNDDKISSTTSSSRPHHHNNNSNSNINVGPGAAVSGEDIGLSNNRIDKQFNIIACDRESAAVAQMAHRLHIPFCVCKVAIPKRLEPPIIEQEAKHNIVTHDLSASIPLLRWLLKEYVPLGD</sequence>
<dbReference type="InterPro" id="IPR035994">
    <property type="entry name" value="Nucleoside_phosphorylase_sf"/>
</dbReference>
<proteinExistence type="predicted"/>
<accession>X6M8U3</accession>
<dbReference type="EMBL" id="ASPP01023524">
    <property type="protein sequence ID" value="ETO10329.1"/>
    <property type="molecule type" value="Genomic_DNA"/>
</dbReference>
<evidence type="ECO:0008006" key="4">
    <source>
        <dbReference type="Google" id="ProtNLM"/>
    </source>
</evidence>
<gene>
    <name evidence="2" type="ORF">RFI_27048</name>
</gene>
<reference evidence="2 3" key="1">
    <citation type="journal article" date="2013" name="Curr. Biol.">
        <title>The Genome of the Foraminiferan Reticulomyxa filosa.</title>
        <authorList>
            <person name="Glockner G."/>
            <person name="Hulsmann N."/>
            <person name="Schleicher M."/>
            <person name="Noegel A.A."/>
            <person name="Eichinger L."/>
            <person name="Gallinger C."/>
            <person name="Pawlowski J."/>
            <person name="Sierra R."/>
            <person name="Euteneuer U."/>
            <person name="Pillet L."/>
            <person name="Moustafa A."/>
            <person name="Platzer M."/>
            <person name="Groth M."/>
            <person name="Szafranski K."/>
            <person name="Schliwa M."/>
        </authorList>
    </citation>
    <scope>NUCLEOTIDE SEQUENCE [LARGE SCALE GENOMIC DNA]</scope>
</reference>
<dbReference type="GO" id="GO:0009116">
    <property type="term" value="P:nucleoside metabolic process"/>
    <property type="evidence" value="ECO:0007669"/>
    <property type="project" value="InterPro"/>
</dbReference>
<comment type="caution">
    <text evidence="2">The sequence shown here is derived from an EMBL/GenBank/DDBJ whole genome shotgun (WGS) entry which is preliminary data.</text>
</comment>
<evidence type="ECO:0000313" key="3">
    <source>
        <dbReference type="Proteomes" id="UP000023152"/>
    </source>
</evidence>
<dbReference type="GO" id="GO:0003824">
    <property type="term" value="F:catalytic activity"/>
    <property type="evidence" value="ECO:0007669"/>
    <property type="project" value="InterPro"/>
</dbReference>
<dbReference type="Gene3D" id="3.40.50.1580">
    <property type="entry name" value="Nucleoside phosphorylase domain"/>
    <property type="match status" value="1"/>
</dbReference>
<dbReference type="SUPFAM" id="SSF53167">
    <property type="entry name" value="Purine and uridine phosphorylases"/>
    <property type="match status" value="1"/>
</dbReference>
<dbReference type="AlphaFoldDB" id="X6M8U3"/>
<name>X6M8U3_RETFI</name>
<feature type="region of interest" description="Disordered" evidence="1">
    <location>
        <begin position="134"/>
        <end position="160"/>
    </location>
</feature>
<keyword evidence="3" id="KW-1185">Reference proteome</keyword>
<organism evidence="2 3">
    <name type="scientific">Reticulomyxa filosa</name>
    <dbReference type="NCBI Taxonomy" id="46433"/>
    <lineage>
        <taxon>Eukaryota</taxon>
        <taxon>Sar</taxon>
        <taxon>Rhizaria</taxon>
        <taxon>Retaria</taxon>
        <taxon>Foraminifera</taxon>
        <taxon>Monothalamids</taxon>
        <taxon>Reticulomyxidae</taxon>
        <taxon>Reticulomyxa</taxon>
    </lineage>
</organism>
<evidence type="ECO:0000256" key="1">
    <source>
        <dbReference type="SAM" id="MobiDB-lite"/>
    </source>
</evidence>
<evidence type="ECO:0000313" key="2">
    <source>
        <dbReference type="EMBL" id="ETO10329.1"/>
    </source>
</evidence>
<dbReference type="Proteomes" id="UP000023152">
    <property type="component" value="Unassembled WGS sequence"/>
</dbReference>
<protein>
    <recommendedName>
        <fullName evidence="4">Nucleoside phosphorylase domain-containing protein</fullName>
    </recommendedName>
</protein>